<proteinExistence type="predicted"/>
<accession>A0A0E9XHQ5</accession>
<reference evidence="1" key="1">
    <citation type="submission" date="2014-11" db="EMBL/GenBank/DDBJ databases">
        <authorList>
            <person name="Amaro Gonzalez C."/>
        </authorList>
    </citation>
    <scope>NUCLEOTIDE SEQUENCE</scope>
</reference>
<reference evidence="1" key="2">
    <citation type="journal article" date="2015" name="Fish Shellfish Immunol.">
        <title>Early steps in the European eel (Anguilla anguilla)-Vibrio vulnificus interaction in the gills: Role of the RtxA13 toxin.</title>
        <authorList>
            <person name="Callol A."/>
            <person name="Pajuelo D."/>
            <person name="Ebbesson L."/>
            <person name="Teles M."/>
            <person name="MacKenzie S."/>
            <person name="Amaro C."/>
        </authorList>
    </citation>
    <scope>NUCLEOTIDE SEQUENCE</scope>
</reference>
<dbReference type="EMBL" id="GBXM01006363">
    <property type="protein sequence ID" value="JAI02215.1"/>
    <property type="molecule type" value="Transcribed_RNA"/>
</dbReference>
<sequence length="69" mass="7831">MTLAPNQFSHLKLESLSLLSCLSFPPFAFQHVPIRLGTWNCSPFGLRHQAIRSSIFNLALYNAISWIDL</sequence>
<name>A0A0E9XHQ5_ANGAN</name>
<organism evidence="1">
    <name type="scientific">Anguilla anguilla</name>
    <name type="common">European freshwater eel</name>
    <name type="synonym">Muraena anguilla</name>
    <dbReference type="NCBI Taxonomy" id="7936"/>
    <lineage>
        <taxon>Eukaryota</taxon>
        <taxon>Metazoa</taxon>
        <taxon>Chordata</taxon>
        <taxon>Craniata</taxon>
        <taxon>Vertebrata</taxon>
        <taxon>Euteleostomi</taxon>
        <taxon>Actinopterygii</taxon>
        <taxon>Neopterygii</taxon>
        <taxon>Teleostei</taxon>
        <taxon>Anguilliformes</taxon>
        <taxon>Anguillidae</taxon>
        <taxon>Anguilla</taxon>
    </lineage>
</organism>
<protein>
    <submittedName>
        <fullName evidence="1">Uncharacterized protein</fullName>
    </submittedName>
</protein>
<evidence type="ECO:0000313" key="1">
    <source>
        <dbReference type="EMBL" id="JAI02215.1"/>
    </source>
</evidence>
<dbReference type="AlphaFoldDB" id="A0A0E9XHQ5"/>